<dbReference type="SUPFAM" id="SSF50939">
    <property type="entry name" value="Sialidases"/>
    <property type="match status" value="2"/>
</dbReference>
<gene>
    <name evidence="8" type="ORF">H8S77_04660</name>
</gene>
<evidence type="ECO:0000256" key="4">
    <source>
        <dbReference type="ARBA" id="ARBA00022801"/>
    </source>
</evidence>
<dbReference type="EMBL" id="JACOOI010000003">
    <property type="protein sequence ID" value="MBC5642173.1"/>
    <property type="molecule type" value="Genomic_DNA"/>
</dbReference>
<organism evidence="8 9">
    <name type="scientific">Parabacteroides segnis</name>
    <dbReference type="NCBI Taxonomy" id="2763058"/>
    <lineage>
        <taxon>Bacteria</taxon>
        <taxon>Pseudomonadati</taxon>
        <taxon>Bacteroidota</taxon>
        <taxon>Bacteroidia</taxon>
        <taxon>Bacteroidales</taxon>
        <taxon>Tannerellaceae</taxon>
        <taxon>Parabacteroides</taxon>
    </lineage>
</organism>
<feature type="signal peptide" evidence="6">
    <location>
        <begin position="1"/>
        <end position="19"/>
    </location>
</feature>
<dbReference type="Gene3D" id="2.115.10.20">
    <property type="entry name" value="Glycosyl hydrolase domain, family 43"/>
    <property type="match status" value="1"/>
</dbReference>
<keyword evidence="4" id="KW-0378">Hydrolase</keyword>
<name>A0ABR7DXM9_9BACT</name>
<comment type="caution">
    <text evidence="8">The sequence shown here is derived from an EMBL/GenBank/DDBJ whole genome shotgun (WGS) entry which is preliminary data.</text>
</comment>
<evidence type="ECO:0000256" key="6">
    <source>
        <dbReference type="SAM" id="SignalP"/>
    </source>
</evidence>
<dbReference type="CDD" id="cd15482">
    <property type="entry name" value="Sialidase_non-viral"/>
    <property type="match status" value="2"/>
</dbReference>
<evidence type="ECO:0000256" key="5">
    <source>
        <dbReference type="ARBA" id="ARBA00023295"/>
    </source>
</evidence>
<dbReference type="PANTHER" id="PTHR10628:SF30">
    <property type="entry name" value="EXO-ALPHA-SIALIDASE"/>
    <property type="match status" value="1"/>
</dbReference>
<accession>A0ABR7DXM9</accession>
<evidence type="ECO:0000256" key="2">
    <source>
        <dbReference type="ARBA" id="ARBA00009348"/>
    </source>
</evidence>
<evidence type="ECO:0000256" key="1">
    <source>
        <dbReference type="ARBA" id="ARBA00000427"/>
    </source>
</evidence>
<evidence type="ECO:0000256" key="3">
    <source>
        <dbReference type="ARBA" id="ARBA00012733"/>
    </source>
</evidence>
<evidence type="ECO:0000313" key="9">
    <source>
        <dbReference type="Proteomes" id="UP000644010"/>
    </source>
</evidence>
<dbReference type="Gene3D" id="2.60.120.200">
    <property type="match status" value="1"/>
</dbReference>
<sequence length="1038" mass="118386">MKNAIVCFLFVACSVTIQAQSSNDWRNIENAMAEIPAEGYCDQPYVVINKQNEWVCTLTTGIGEEGAQGQHIVATISRDRGKNWSPLIDIEPSDGPEASWVVPLIVPSGRIYVFYTYNSNNLREILDVNRKPIKRVDTFGKMMMKYSDDGGYTWSSKRYEVPVRNFEIDNTNVYEGKIQFFWSVALPVIHQNAVFFPLSKVGNFGEGFMDSGSGAILKSSNILTENDPEKIKWETLPDGNKGLLPPAGKVADEHNIVSLSDGSLYCVYRTNLGNNVQAYSRDNGRTWTHPEWATYSPEGRKIKQPRCFSKIYKFKNGKYAMFFHNNGTRWYSNQPIGNRNPTWLAGGVERNGYIYWSQPEIFIYDDNYENGISYPDWIEDNGEYFFTETQKTKARIHCIPTDYLEMLWTQAENESLTTKGLILNLSSAEVRQGTIFEMPDLGKLYKGKSFSLELVLTPGTLDRDQLLLDTRIRETTGVNTSAKYAGNGMRLTLKKEGAIEILLDDGRSPLLWRSDIGSIRPGQKHHIVVTIDANAKILMFVIDGVLCDGGERPWGFARFNPYIFDVNGEREVCFSKDFEGTISVFRVYDRSLYTSEAIGNFQSGKLFGIKDIRSGQLEISKEWLRTNPDVVVYLPKGKEDGDNEHFLVFEAPHSDELLALWTQSSVEGKGDNRAVIARSMDGKHWTAPVIIAGKSSTRSEGQASWAFPIVSKKGRIYCFYTKETQYPDTRQHSGVMGCFYSDDNGYQWIRGKDIMVPKNQFDNPDTLYTPNWIVWQKPIRDSKGRYISGYTQWSSESVVKSPGRNWTDQDSRASFVRFENIDENPLPEDLKISWLPVNMEGLEVAHKMYSQISVCQEPAIVMLPDKRLFTVMRTMTGYIWYSVSDDDGETWRTPEVLRYKDDGEKIRNPLVSCPIYALSDNKFILIHYDNDGRRGEYDQFKKVWDNGNQSNFLRNPASLCLGKFVPGAHQPIWFSSSLEFLSTNDISFGPKGTTEVATYPSVTEKNGVCTFWYPDRKHFLLGKYLTKSLFQQLESKFK</sequence>
<dbReference type="InterPro" id="IPR013320">
    <property type="entry name" value="ConA-like_dom_sf"/>
</dbReference>
<keyword evidence="9" id="KW-1185">Reference proteome</keyword>
<dbReference type="PANTHER" id="PTHR10628">
    <property type="entry name" value="SIALIDASE"/>
    <property type="match status" value="1"/>
</dbReference>
<keyword evidence="6" id="KW-0732">Signal</keyword>
<dbReference type="EC" id="3.2.1.18" evidence="3"/>
<dbReference type="Pfam" id="PF13088">
    <property type="entry name" value="BNR_2"/>
    <property type="match status" value="1"/>
</dbReference>
<dbReference type="SUPFAM" id="SSF49899">
    <property type="entry name" value="Concanavalin A-like lectins/glucanases"/>
    <property type="match status" value="1"/>
</dbReference>
<proteinExistence type="inferred from homology"/>
<dbReference type="InterPro" id="IPR036278">
    <property type="entry name" value="Sialidase_sf"/>
</dbReference>
<evidence type="ECO:0000259" key="7">
    <source>
        <dbReference type="Pfam" id="PF13088"/>
    </source>
</evidence>
<dbReference type="InterPro" id="IPR026856">
    <property type="entry name" value="Sialidase_fam"/>
</dbReference>
<dbReference type="RefSeq" id="WP_186958461.1">
    <property type="nucleotide sequence ID" value="NZ_JACOOI010000003.1"/>
</dbReference>
<dbReference type="Gene3D" id="2.120.10.10">
    <property type="match status" value="3"/>
</dbReference>
<evidence type="ECO:0000313" key="8">
    <source>
        <dbReference type="EMBL" id="MBC5642173.1"/>
    </source>
</evidence>
<dbReference type="InterPro" id="IPR011040">
    <property type="entry name" value="Sialidase"/>
</dbReference>
<protein>
    <recommendedName>
        <fullName evidence="3">exo-alpha-sialidase</fullName>
        <ecNumber evidence="3">3.2.1.18</ecNumber>
    </recommendedName>
</protein>
<comment type="catalytic activity">
    <reaction evidence="1">
        <text>Hydrolysis of alpha-(2-&gt;3)-, alpha-(2-&gt;6)-, alpha-(2-&gt;8)- glycosidic linkages of terminal sialic acid residues in oligosaccharides, glycoproteins, glycolipids, colominic acid and synthetic substrates.</text>
        <dbReference type="EC" id="3.2.1.18"/>
    </reaction>
</comment>
<keyword evidence="5" id="KW-0326">Glycosidase</keyword>
<dbReference type="InterPro" id="IPR023296">
    <property type="entry name" value="Glyco_hydro_beta-prop_sf"/>
</dbReference>
<dbReference type="Proteomes" id="UP000644010">
    <property type="component" value="Unassembled WGS sequence"/>
</dbReference>
<feature type="domain" description="Sialidase" evidence="7">
    <location>
        <begin position="656"/>
        <end position="902"/>
    </location>
</feature>
<feature type="chain" id="PRO_5047328310" description="exo-alpha-sialidase" evidence="6">
    <location>
        <begin position="20"/>
        <end position="1038"/>
    </location>
</feature>
<reference evidence="8 9" key="1">
    <citation type="submission" date="2020-08" db="EMBL/GenBank/DDBJ databases">
        <title>Genome public.</title>
        <authorList>
            <person name="Liu C."/>
            <person name="Sun Q."/>
        </authorList>
    </citation>
    <scope>NUCLEOTIDE SEQUENCE [LARGE SCALE GENOMIC DNA]</scope>
    <source>
        <strain evidence="8 9">BX2</strain>
    </source>
</reference>
<comment type="similarity">
    <text evidence="2">Belongs to the glycosyl hydrolase 33 family.</text>
</comment>